<organism evidence="2 3">
    <name type="scientific">Nocardioides taihuensis</name>
    <dbReference type="NCBI Taxonomy" id="1835606"/>
    <lineage>
        <taxon>Bacteria</taxon>
        <taxon>Bacillati</taxon>
        <taxon>Actinomycetota</taxon>
        <taxon>Actinomycetes</taxon>
        <taxon>Propionibacteriales</taxon>
        <taxon>Nocardioidaceae</taxon>
        <taxon>Nocardioides</taxon>
    </lineage>
</organism>
<dbReference type="InterPro" id="IPR032710">
    <property type="entry name" value="NTF2-like_dom_sf"/>
</dbReference>
<sequence>MSSEPPLPPTRTEEHPNATAYRRAADAFRAGDLATIGSLVDPDVVWHVPGEHPWARDYRGREDVSHFLARLPAIGFWLREHDVFGNDVHVCALSEMGASRPGIEVSTRVVSIFDFRDGRQVERWLYPDDVAAWNAIFS</sequence>
<comment type="caution">
    <text evidence="2">The sequence shown here is derived from an EMBL/GenBank/DDBJ whole genome shotgun (WGS) entry which is preliminary data.</text>
</comment>
<proteinExistence type="predicted"/>
<reference evidence="3" key="1">
    <citation type="journal article" date="2019" name="Int. J. Syst. Evol. Microbiol.">
        <title>The Global Catalogue of Microorganisms (GCM) 10K type strain sequencing project: providing services to taxonomists for standard genome sequencing and annotation.</title>
        <authorList>
            <consortium name="The Broad Institute Genomics Platform"/>
            <consortium name="The Broad Institute Genome Sequencing Center for Infectious Disease"/>
            <person name="Wu L."/>
            <person name="Ma J."/>
        </authorList>
    </citation>
    <scope>NUCLEOTIDE SEQUENCE [LARGE SCALE GENOMIC DNA]</scope>
    <source>
        <strain evidence="3">DFY41</strain>
    </source>
</reference>
<gene>
    <name evidence="2" type="ORF">ACFPGP_07665</name>
</gene>
<evidence type="ECO:0000313" key="2">
    <source>
        <dbReference type="EMBL" id="MFC5176545.1"/>
    </source>
</evidence>
<dbReference type="Gene3D" id="3.10.450.50">
    <property type="match status" value="1"/>
</dbReference>
<dbReference type="SUPFAM" id="SSF54427">
    <property type="entry name" value="NTF2-like"/>
    <property type="match status" value="1"/>
</dbReference>
<dbReference type="Pfam" id="PF12680">
    <property type="entry name" value="SnoaL_2"/>
    <property type="match status" value="1"/>
</dbReference>
<evidence type="ECO:0000313" key="3">
    <source>
        <dbReference type="Proteomes" id="UP001596087"/>
    </source>
</evidence>
<dbReference type="Proteomes" id="UP001596087">
    <property type="component" value="Unassembled WGS sequence"/>
</dbReference>
<dbReference type="EMBL" id="JBHSKD010000007">
    <property type="protein sequence ID" value="MFC5176545.1"/>
    <property type="molecule type" value="Genomic_DNA"/>
</dbReference>
<protein>
    <submittedName>
        <fullName evidence="2">Nuclear transport factor 2 family protein</fullName>
    </submittedName>
</protein>
<feature type="domain" description="SnoaL-like" evidence="1">
    <location>
        <begin position="22"/>
        <end position="122"/>
    </location>
</feature>
<evidence type="ECO:0000259" key="1">
    <source>
        <dbReference type="Pfam" id="PF12680"/>
    </source>
</evidence>
<accession>A0ABW0BGY9</accession>
<dbReference type="RefSeq" id="WP_378588944.1">
    <property type="nucleotide sequence ID" value="NZ_JBHSKD010000007.1"/>
</dbReference>
<keyword evidence="3" id="KW-1185">Reference proteome</keyword>
<name>A0ABW0BGY9_9ACTN</name>
<dbReference type="InterPro" id="IPR037401">
    <property type="entry name" value="SnoaL-like"/>
</dbReference>